<feature type="region of interest" description="Disordered" evidence="6">
    <location>
        <begin position="833"/>
        <end position="852"/>
    </location>
</feature>
<reference evidence="8" key="2">
    <citation type="submission" date="2022-10" db="EMBL/GenBank/DDBJ databases">
        <authorList>
            <consortium name="ENA_rothamsted_submissions"/>
            <consortium name="culmorum"/>
            <person name="King R."/>
        </authorList>
    </citation>
    <scope>NUCLEOTIDE SEQUENCE</scope>
</reference>
<dbReference type="EMBL" id="OU896719">
    <property type="protein sequence ID" value="CAH1119811.1"/>
    <property type="molecule type" value="Genomic_DNA"/>
</dbReference>
<dbReference type="GO" id="GO:0005634">
    <property type="term" value="C:nucleus"/>
    <property type="evidence" value="ECO:0007669"/>
    <property type="project" value="TreeGrafter"/>
</dbReference>
<keyword evidence="1" id="KW-0479">Metal-binding</keyword>
<gene>
    <name evidence="8" type="ORF">PHAECO_LOCUS3905</name>
</gene>
<evidence type="ECO:0000313" key="9">
    <source>
        <dbReference type="Proteomes" id="UP001153737"/>
    </source>
</evidence>
<dbReference type="GO" id="GO:0008270">
    <property type="term" value="F:zinc ion binding"/>
    <property type="evidence" value="ECO:0007669"/>
    <property type="project" value="UniProtKB-KW"/>
</dbReference>
<evidence type="ECO:0000313" key="8">
    <source>
        <dbReference type="EMBL" id="CAH1119811.1"/>
    </source>
</evidence>
<dbReference type="InterPro" id="IPR013087">
    <property type="entry name" value="Znf_C2H2_type"/>
</dbReference>
<dbReference type="SMART" id="SM00355">
    <property type="entry name" value="ZnF_C2H2"/>
    <property type="match status" value="5"/>
</dbReference>
<name>A0A9P0GR01_PHACE</name>
<evidence type="ECO:0000256" key="5">
    <source>
        <dbReference type="PROSITE-ProRule" id="PRU00042"/>
    </source>
</evidence>
<dbReference type="PROSITE" id="PS00028">
    <property type="entry name" value="ZINC_FINGER_C2H2_1"/>
    <property type="match status" value="2"/>
</dbReference>
<dbReference type="InterPro" id="IPR050688">
    <property type="entry name" value="Zinc_finger/UBP_domain"/>
</dbReference>
<keyword evidence="2" id="KW-0677">Repeat</keyword>
<dbReference type="GO" id="GO:0010468">
    <property type="term" value="P:regulation of gene expression"/>
    <property type="evidence" value="ECO:0007669"/>
    <property type="project" value="TreeGrafter"/>
</dbReference>
<evidence type="ECO:0000256" key="2">
    <source>
        <dbReference type="ARBA" id="ARBA00022737"/>
    </source>
</evidence>
<keyword evidence="3 5" id="KW-0863">Zinc-finger</keyword>
<feature type="compositionally biased region" description="Basic residues" evidence="6">
    <location>
        <begin position="1192"/>
        <end position="1205"/>
    </location>
</feature>
<evidence type="ECO:0000259" key="7">
    <source>
        <dbReference type="PROSITE" id="PS50157"/>
    </source>
</evidence>
<feature type="compositionally biased region" description="Polar residues" evidence="6">
    <location>
        <begin position="692"/>
        <end position="702"/>
    </location>
</feature>
<evidence type="ECO:0000256" key="6">
    <source>
        <dbReference type="SAM" id="MobiDB-lite"/>
    </source>
</evidence>
<evidence type="ECO:0000256" key="3">
    <source>
        <dbReference type="ARBA" id="ARBA00022771"/>
    </source>
</evidence>
<feature type="region of interest" description="Disordered" evidence="6">
    <location>
        <begin position="100"/>
        <end position="134"/>
    </location>
</feature>
<dbReference type="Proteomes" id="UP001153737">
    <property type="component" value="Chromosome 13"/>
</dbReference>
<feature type="compositionally biased region" description="Polar residues" evidence="6">
    <location>
        <begin position="1216"/>
        <end position="1233"/>
    </location>
</feature>
<accession>A0A9P0GR01</accession>
<reference evidence="8" key="1">
    <citation type="submission" date="2022-01" db="EMBL/GenBank/DDBJ databases">
        <authorList>
            <person name="King R."/>
        </authorList>
    </citation>
    <scope>NUCLEOTIDE SEQUENCE</scope>
</reference>
<dbReference type="PANTHER" id="PTHR24403:SF67">
    <property type="entry name" value="FI01116P-RELATED"/>
    <property type="match status" value="1"/>
</dbReference>
<proteinExistence type="predicted"/>
<feature type="region of interest" description="Disordered" evidence="6">
    <location>
        <begin position="1162"/>
        <end position="1233"/>
    </location>
</feature>
<sequence length="1465" mass="166498">MVCMLIEQRFKPENIYGTIDFSRDCRVVLSDILLDESFTFENDTAILNQERRNDFACLINFKTAFDLYMHKQTHEDNFRDLLRIKKCIIQETNCNTMLDGTRRRKGRARRRGRTRRKEKSKKKSNNVGRRERERGIEEILPCTGDRRERERGIEEILPKKKSNNVGRRERERGIEEILPCIGDRRERERGIEEILPKKKSNNVGRRERERGIEEILPCIGDRRERERGIEEILPCTGDSDVACSSISSLSSLEFTFNECVEVDSASDFREENLISPTTGLFSAGIASIPTSASSDGPIPDSDSESVVVLDDVKQEDEPQQADPHETAITTTTNFRCNICSFNFHTLAQMIRHMVMKQFCVFHCVACNENMTPLSLLEDICKHKICYNFFECIFCDDSFFEYTSMQVHLVDAHKFSECKTVPENFMRASCANYLSKDSIFTFRCRRCSFTSNNSEELEQHVCTGSVLEVQTFEEHSYAMGMGDALDHWLDERDSRSETKSVTVDDVSGDCDVIEEKFEFTDTMITNNIEIIIDDEICCKTETDEELLPSYQEAVTDLVHDERSEMSTKKIQQQINNKQISANRINELVIDSMNALNHIQSDESVDVDTEQCFITKDDIILPRKKKPRYGMKVYQPIPVQSTVMNNQQLMLLSSSGNDGIHLVDNSEQPMEVQLLNSTVNVPYPPGKSNRKTSRSNPTASTLYSSYPSGLMNRTYKSRQVAMSLTDDSNFLEEIRTGQSFTGNPNVIAPQFLTKSTPYSPAVDLEVSNFCSDMPNNTIRNIASRNIVHVENRMPQLMRFTTVGQNNLQSNPQIVQMIGFRPNGPLVPSNSGLPLAPFTREGNVPRKSRNQSGESMKQLKEDILRNQAQCRVILTSLESTTKKTVAVTVVLEDSDESKDAILNPTDTRQDLEDYKNAGETSLRCEGKTDHVTLVWEDSDESTDTANSQNFNSVEHTLRKGRIFEDDPQSREVSDERDPLDISIVLEDSNDRNFPDIPSTFETDVITLDRRCEICYDVFSDEEELQSHMALHAHNLPGLIINPTVSDTVQTPTNMPASNVQSEASKTSDIQAFFVNDELYYVVPHENNTNIPKHQRNNSNIQQIPPSIPQQPSLPPPYISLATSSHNSNLGIQYPNVNQSRTFIDVPPDPNLSPIIGRTPNVWNESLPVRPSNTHPSNISLTRLNQNIERMIRPPKPVKKPRQPRKPRNKPPELPPEPPTMSNNDAMSSSSYTQPSSFNTLMEPEAISRRTPLMYNDLSFQAYDQNEAPLFAPPNAKAYWDNIHTTLSLPSYNAMDLSKTSNVPERQTMVESMYSLPPPPYQARMIIPEDQNYIHPPPYQPLMVPAEERNAIPPPSYQPRMVTPEERNVKLPTPNPTKRAERRYRNSGLKLSGMPKIIDVQSVQGDYMLASDSITVLSDGEETAVVEQSEKERETVIRFDGDKGKEREGIKSDDENDIEKALPVSFIIK</sequence>
<protein>
    <recommendedName>
        <fullName evidence="7">C2H2-type domain-containing protein</fullName>
    </recommendedName>
</protein>
<evidence type="ECO:0000256" key="4">
    <source>
        <dbReference type="ARBA" id="ARBA00022833"/>
    </source>
</evidence>
<organism evidence="8 9">
    <name type="scientific">Phaedon cochleariae</name>
    <name type="common">Mustard beetle</name>
    <dbReference type="NCBI Taxonomy" id="80249"/>
    <lineage>
        <taxon>Eukaryota</taxon>
        <taxon>Metazoa</taxon>
        <taxon>Ecdysozoa</taxon>
        <taxon>Arthropoda</taxon>
        <taxon>Hexapoda</taxon>
        <taxon>Insecta</taxon>
        <taxon>Pterygota</taxon>
        <taxon>Neoptera</taxon>
        <taxon>Endopterygota</taxon>
        <taxon>Coleoptera</taxon>
        <taxon>Polyphaga</taxon>
        <taxon>Cucujiformia</taxon>
        <taxon>Chrysomeloidea</taxon>
        <taxon>Chrysomelidae</taxon>
        <taxon>Chrysomelinae</taxon>
        <taxon>Chrysomelini</taxon>
        <taxon>Phaedon</taxon>
    </lineage>
</organism>
<keyword evidence="9" id="KW-1185">Reference proteome</keyword>
<feature type="region of interest" description="Disordered" evidence="6">
    <location>
        <begin position="680"/>
        <end position="702"/>
    </location>
</feature>
<dbReference type="PROSITE" id="PS50157">
    <property type="entry name" value="ZINC_FINGER_C2H2_2"/>
    <property type="match status" value="1"/>
</dbReference>
<evidence type="ECO:0000256" key="1">
    <source>
        <dbReference type="ARBA" id="ARBA00022723"/>
    </source>
</evidence>
<keyword evidence="4" id="KW-0862">Zinc</keyword>
<feature type="domain" description="C2H2-type" evidence="7">
    <location>
        <begin position="1006"/>
        <end position="1033"/>
    </location>
</feature>
<dbReference type="PANTHER" id="PTHR24403">
    <property type="entry name" value="ZINC FINGER PROTEIN"/>
    <property type="match status" value="1"/>
</dbReference>
<feature type="compositionally biased region" description="Polar residues" evidence="6">
    <location>
        <begin position="1167"/>
        <end position="1184"/>
    </location>
</feature>
<feature type="compositionally biased region" description="Basic residues" evidence="6">
    <location>
        <begin position="102"/>
        <end position="124"/>
    </location>
</feature>